<dbReference type="InterPro" id="IPR044550">
    <property type="entry name" value="WzxE"/>
</dbReference>
<sequence length="419" mass="46181">MNLIKTSVLNGIAVVTKMLALLGINKVLALYVGPAGYAAFGQFQNVIALVTTLIGGAFNTGVTKYTAEYADDAKSQVAVWRTAGTLSVFVSLVIACVLFFCRDSLAKIFLNDSSLSDVFAWFAVGLVFLILNTFLLAVLNGLKEIARYVVCNIVGSLLSVLLTAVLVHYFGLKGALIALATYQSVAFFSTLVVCRRLKFFSFSKLFGQLDSDVVRNLLKYAVMAIVSAACLPVTQMLIRSEIGQTLGWHAAGYWEAMWRLSSAYLMMATTTLSIYFLPRLSELKTYKELMAEIGFGYRVILPVTILAGVVIYLLREPIVLFLFSADFAPVTELFAWQMVGDALKIGSWIIAYVMLGKAMFKAFIVTEIIGSFLFYVLAVLLIRAVGLEGVVMAYALNYAIYWLLVWVVVRRGLRSMTYS</sequence>
<keyword evidence="2" id="KW-1003">Cell membrane</keyword>
<feature type="transmembrane region" description="Helical" evidence="6">
    <location>
        <begin position="258"/>
        <end position="277"/>
    </location>
</feature>
<proteinExistence type="predicted"/>
<evidence type="ECO:0000256" key="1">
    <source>
        <dbReference type="ARBA" id="ARBA00004651"/>
    </source>
</evidence>
<feature type="transmembrane region" description="Helical" evidence="6">
    <location>
        <begin position="217"/>
        <end position="238"/>
    </location>
</feature>
<accession>A0ABX4TTZ8</accession>
<keyword evidence="8" id="KW-1185">Reference proteome</keyword>
<comment type="subcellular location">
    <subcellularLocation>
        <location evidence="1">Cell membrane</location>
        <topology evidence="1">Multi-pass membrane protein</topology>
    </subcellularLocation>
</comment>
<feature type="transmembrane region" description="Helical" evidence="6">
    <location>
        <begin position="149"/>
        <end position="170"/>
    </location>
</feature>
<feature type="transmembrane region" description="Helical" evidence="6">
    <location>
        <begin position="12"/>
        <end position="31"/>
    </location>
</feature>
<evidence type="ECO:0000256" key="5">
    <source>
        <dbReference type="ARBA" id="ARBA00023136"/>
    </source>
</evidence>
<dbReference type="EMBL" id="PJCJ01000035">
    <property type="protein sequence ID" value="PLV07724.1"/>
    <property type="molecule type" value="Genomic_DNA"/>
</dbReference>
<evidence type="ECO:0000256" key="2">
    <source>
        <dbReference type="ARBA" id="ARBA00022475"/>
    </source>
</evidence>
<keyword evidence="3 6" id="KW-0812">Transmembrane</keyword>
<feature type="transmembrane region" description="Helical" evidence="6">
    <location>
        <begin position="37"/>
        <end position="58"/>
    </location>
</feature>
<keyword evidence="4 6" id="KW-1133">Transmembrane helix</keyword>
<evidence type="ECO:0000256" key="6">
    <source>
        <dbReference type="SAM" id="Phobius"/>
    </source>
</evidence>
<reference evidence="7 8" key="1">
    <citation type="submission" date="2017-12" db="EMBL/GenBank/DDBJ databases">
        <title>Detection of the carbapenemase gene blaVIM-5 in members of the Pseudomonas putida group isolated from polluted Nigerian wetlands.</title>
        <authorList>
            <person name="Adelowo O."/>
            <person name="Vollmers J."/>
            <person name="Maeusezahl I."/>
            <person name="Kaster A.-K."/>
            <person name="Mueller J.A."/>
        </authorList>
    </citation>
    <scope>NUCLEOTIDE SEQUENCE [LARGE SCALE GENOMIC DNA]</scope>
    <source>
        <strain evidence="7 8">MR69</strain>
    </source>
</reference>
<gene>
    <name evidence="7" type="ORF">CXG47_27090</name>
</gene>
<feature type="transmembrane region" description="Helical" evidence="6">
    <location>
        <begin position="362"/>
        <end position="385"/>
    </location>
</feature>
<dbReference type="Pfam" id="PF01943">
    <property type="entry name" value="Polysacc_synt"/>
    <property type="match status" value="1"/>
</dbReference>
<feature type="transmembrane region" description="Helical" evidence="6">
    <location>
        <begin position="289"/>
        <end position="314"/>
    </location>
</feature>
<name>A0ABX4TTZ8_PSEDL</name>
<evidence type="ECO:0000256" key="3">
    <source>
        <dbReference type="ARBA" id="ARBA00022692"/>
    </source>
</evidence>
<protein>
    <submittedName>
        <fullName evidence="7">O-antigen translocase</fullName>
    </submittedName>
</protein>
<keyword evidence="5 6" id="KW-0472">Membrane</keyword>
<comment type="caution">
    <text evidence="7">The sequence shown here is derived from an EMBL/GenBank/DDBJ whole genome shotgun (WGS) entry which is preliminary data.</text>
</comment>
<dbReference type="InterPro" id="IPR050833">
    <property type="entry name" value="Poly_Biosynth_Transport"/>
</dbReference>
<evidence type="ECO:0000313" key="7">
    <source>
        <dbReference type="EMBL" id="PLV07724.1"/>
    </source>
</evidence>
<feature type="transmembrane region" description="Helical" evidence="6">
    <location>
        <begin position="176"/>
        <end position="197"/>
    </location>
</feature>
<feature type="transmembrane region" description="Helical" evidence="6">
    <location>
        <begin position="391"/>
        <end position="409"/>
    </location>
</feature>
<feature type="transmembrane region" description="Helical" evidence="6">
    <location>
        <begin position="78"/>
        <end position="100"/>
    </location>
</feature>
<feature type="transmembrane region" description="Helical" evidence="6">
    <location>
        <begin position="120"/>
        <end position="142"/>
    </location>
</feature>
<dbReference type="InterPro" id="IPR002797">
    <property type="entry name" value="Polysacc_synth"/>
</dbReference>
<evidence type="ECO:0000256" key="4">
    <source>
        <dbReference type="ARBA" id="ARBA00022989"/>
    </source>
</evidence>
<organism evidence="7 8">
    <name type="scientific">Pseudomonas plecoglossicida</name>
    <dbReference type="NCBI Taxonomy" id="70775"/>
    <lineage>
        <taxon>Bacteria</taxon>
        <taxon>Pseudomonadati</taxon>
        <taxon>Pseudomonadota</taxon>
        <taxon>Gammaproteobacteria</taxon>
        <taxon>Pseudomonadales</taxon>
        <taxon>Pseudomonadaceae</taxon>
        <taxon>Pseudomonas</taxon>
    </lineage>
</organism>
<evidence type="ECO:0000313" key="8">
    <source>
        <dbReference type="Proteomes" id="UP000234744"/>
    </source>
</evidence>
<dbReference type="PANTHER" id="PTHR30250:SF30">
    <property type="entry name" value="LIPID III FLIPPASE"/>
    <property type="match status" value="1"/>
</dbReference>
<dbReference type="Proteomes" id="UP000234744">
    <property type="component" value="Unassembled WGS sequence"/>
</dbReference>
<dbReference type="CDD" id="cd13125">
    <property type="entry name" value="MATE_like_10"/>
    <property type="match status" value="1"/>
</dbReference>
<feature type="transmembrane region" description="Helical" evidence="6">
    <location>
        <begin position="334"/>
        <end position="355"/>
    </location>
</feature>
<dbReference type="RefSeq" id="WP_102084156.1">
    <property type="nucleotide sequence ID" value="NZ_PJCJ01000035.1"/>
</dbReference>
<dbReference type="PANTHER" id="PTHR30250">
    <property type="entry name" value="PST FAMILY PREDICTED COLANIC ACID TRANSPORTER"/>
    <property type="match status" value="1"/>
</dbReference>